<proteinExistence type="predicted"/>
<dbReference type="InterPro" id="IPR012338">
    <property type="entry name" value="Beta-lactam/transpept-like"/>
</dbReference>
<accession>A0A1B3XTR2</accession>
<dbReference type="AlphaFoldDB" id="A0A1B3XTR2"/>
<organism evidence="2 3">
    <name type="scientific">Peribacillus muralis</name>
    <dbReference type="NCBI Taxonomy" id="264697"/>
    <lineage>
        <taxon>Bacteria</taxon>
        <taxon>Bacillati</taxon>
        <taxon>Bacillota</taxon>
        <taxon>Bacilli</taxon>
        <taxon>Bacillales</taxon>
        <taxon>Bacillaceae</taxon>
        <taxon>Peribacillus</taxon>
    </lineage>
</organism>
<dbReference type="EMBL" id="CP017080">
    <property type="protein sequence ID" value="AOH56611.1"/>
    <property type="molecule type" value="Genomic_DNA"/>
</dbReference>
<evidence type="ECO:0000313" key="2">
    <source>
        <dbReference type="EMBL" id="AOH56611.1"/>
    </source>
</evidence>
<dbReference type="PANTHER" id="PTHR43283:SF7">
    <property type="entry name" value="BETA-LACTAMASE-RELATED DOMAIN-CONTAINING PROTEIN"/>
    <property type="match status" value="1"/>
</dbReference>
<feature type="domain" description="Beta-lactamase-related" evidence="1">
    <location>
        <begin position="21"/>
        <end position="324"/>
    </location>
</feature>
<dbReference type="RefSeq" id="WP_064465578.1">
    <property type="nucleotide sequence ID" value="NZ_CP017080.1"/>
</dbReference>
<dbReference type="OrthoDB" id="2356735at2"/>
<dbReference type="Pfam" id="PF00144">
    <property type="entry name" value="Beta-lactamase"/>
    <property type="match status" value="1"/>
</dbReference>
<protein>
    <recommendedName>
        <fullName evidence="1">Beta-lactamase-related domain-containing protein</fullName>
    </recommendedName>
</protein>
<dbReference type="Gene3D" id="3.40.710.10">
    <property type="entry name" value="DD-peptidase/beta-lactamase superfamily"/>
    <property type="match status" value="1"/>
</dbReference>
<dbReference type="SUPFAM" id="SSF56601">
    <property type="entry name" value="beta-lactamase/transpeptidase-like"/>
    <property type="match status" value="1"/>
</dbReference>
<dbReference type="Proteomes" id="UP000077926">
    <property type="component" value="Chromosome"/>
</dbReference>
<keyword evidence="3" id="KW-1185">Reference proteome</keyword>
<name>A0A1B3XTR2_9BACI</name>
<evidence type="ECO:0000259" key="1">
    <source>
        <dbReference type="Pfam" id="PF00144"/>
    </source>
</evidence>
<evidence type="ECO:0000313" key="3">
    <source>
        <dbReference type="Proteomes" id="UP000077926"/>
    </source>
</evidence>
<gene>
    <name evidence="2" type="ORF">ABE28_019765</name>
</gene>
<dbReference type="PANTHER" id="PTHR43283">
    <property type="entry name" value="BETA-LACTAMASE-RELATED"/>
    <property type="match status" value="1"/>
</dbReference>
<dbReference type="STRING" id="264697.ABE28_019765"/>
<dbReference type="KEGG" id="bmur:ABE28_019765"/>
<reference evidence="2 3" key="1">
    <citation type="submission" date="2016-08" db="EMBL/GenBank/DDBJ databases">
        <title>Complete genome sequence of Bacillus muralis G25-68, a strain with toxicity to nematodes.</title>
        <authorList>
            <person name="Zheng Z."/>
        </authorList>
    </citation>
    <scope>NUCLEOTIDE SEQUENCE [LARGE SCALE GENOMIC DNA]</scope>
    <source>
        <strain evidence="2 3">G25-68</strain>
    </source>
</reference>
<dbReference type="InterPro" id="IPR050789">
    <property type="entry name" value="Diverse_Enzym_Activities"/>
</dbReference>
<sequence length="339" mass="38049">MIINKKINTQFNSVVSNVRKTSELVDCSGASVFIIHNDTIVTEEYWGKHSKDPISRLVQEDTQFHVASVRKSYIGFAVAYAVNKGYLESIDDLIVKYLPSNRMPILNGTTIRHLLTHTHGLTSINGELYREFPSGEDWAYRGIGIDILTQIVKNATGKSVAEILTDNVFKPLNFTETGWYGEINEKLADVIRKADDPIWNASKGVDGDNMNMYVSSRELAEWGYFHLRKGYINGEQIVANEIMDMATSVQSPRLMDTELPQNGYLWFVKDLPARKTEIGELVPKGSYQILGYTGVTLLVIPQHNLVAVRSFNSFGSTDGFDYLADVRGFGNTIMTCLKN</sequence>
<dbReference type="InterPro" id="IPR001466">
    <property type="entry name" value="Beta-lactam-related"/>
</dbReference>